<dbReference type="EMBL" id="JADZGI010000003">
    <property type="protein sequence ID" value="MBH0114391.1"/>
    <property type="molecule type" value="Genomic_DNA"/>
</dbReference>
<dbReference type="SUPFAM" id="SSF52096">
    <property type="entry name" value="ClpP/crotonase"/>
    <property type="match status" value="1"/>
</dbReference>
<comment type="similarity">
    <text evidence="1">Belongs to the enoyl-CoA hydratase/isomerase family.</text>
</comment>
<proteinExistence type="inferred from homology"/>
<evidence type="ECO:0000313" key="3">
    <source>
        <dbReference type="EMBL" id="MBH0114391.1"/>
    </source>
</evidence>
<evidence type="ECO:0000313" key="4">
    <source>
        <dbReference type="Proteomes" id="UP000617634"/>
    </source>
</evidence>
<keyword evidence="2" id="KW-0456">Lyase</keyword>
<dbReference type="InterPro" id="IPR014748">
    <property type="entry name" value="Enoyl-CoA_hydra_C"/>
</dbReference>
<dbReference type="CDD" id="cd06558">
    <property type="entry name" value="crotonase-like"/>
    <property type="match status" value="1"/>
</dbReference>
<organism evidence="3 4">
    <name type="scientific">Novosphingobium aureum</name>
    <dbReference type="NCBI Taxonomy" id="2792964"/>
    <lineage>
        <taxon>Bacteria</taxon>
        <taxon>Pseudomonadati</taxon>
        <taxon>Pseudomonadota</taxon>
        <taxon>Alphaproteobacteria</taxon>
        <taxon>Sphingomonadales</taxon>
        <taxon>Sphingomonadaceae</taxon>
        <taxon>Novosphingobium</taxon>
    </lineage>
</organism>
<dbReference type="Gene3D" id="1.10.12.10">
    <property type="entry name" value="Lyase 2-enoyl-coa Hydratase, Chain A, domain 2"/>
    <property type="match status" value="1"/>
</dbReference>
<dbReference type="PANTHER" id="PTHR11941:SF54">
    <property type="entry name" value="ENOYL-COA HYDRATASE, MITOCHONDRIAL"/>
    <property type="match status" value="1"/>
</dbReference>
<gene>
    <name evidence="3" type="ORF">I5E68_15710</name>
</gene>
<dbReference type="PANTHER" id="PTHR11941">
    <property type="entry name" value="ENOYL-COA HYDRATASE-RELATED"/>
    <property type="match status" value="1"/>
</dbReference>
<evidence type="ECO:0000256" key="1">
    <source>
        <dbReference type="ARBA" id="ARBA00005254"/>
    </source>
</evidence>
<dbReference type="InterPro" id="IPR029045">
    <property type="entry name" value="ClpP/crotonase-like_dom_sf"/>
</dbReference>
<protein>
    <submittedName>
        <fullName evidence="3">Enoyl-CoA hydratase/isomerase family protein</fullName>
    </submittedName>
</protein>
<dbReference type="GO" id="GO:0006635">
    <property type="term" value="P:fatty acid beta-oxidation"/>
    <property type="evidence" value="ECO:0007669"/>
    <property type="project" value="TreeGrafter"/>
</dbReference>
<name>A0A931HE89_9SPHN</name>
<dbReference type="InterPro" id="IPR001753">
    <property type="entry name" value="Enoyl-CoA_hydra/iso"/>
</dbReference>
<dbReference type="RefSeq" id="WP_197165750.1">
    <property type="nucleotide sequence ID" value="NZ_JADZGI010000003.1"/>
</dbReference>
<dbReference type="GO" id="GO:0016829">
    <property type="term" value="F:lyase activity"/>
    <property type="evidence" value="ECO:0007669"/>
    <property type="project" value="UniProtKB-KW"/>
</dbReference>
<reference evidence="3" key="1">
    <citation type="submission" date="2020-11" db="EMBL/GenBank/DDBJ databases">
        <title>Novosphingobium aureum sp. nov., a marine bacterium isolated from sediment of a salt flat.</title>
        <authorList>
            <person name="Yoo Y."/>
            <person name="Kim J.-J."/>
        </authorList>
    </citation>
    <scope>NUCLEOTIDE SEQUENCE</scope>
    <source>
        <strain evidence="3">YJ-S2-02</strain>
    </source>
</reference>
<accession>A0A931HE89</accession>
<comment type="caution">
    <text evidence="3">The sequence shown here is derived from an EMBL/GenBank/DDBJ whole genome shotgun (WGS) entry which is preliminary data.</text>
</comment>
<evidence type="ECO:0000256" key="2">
    <source>
        <dbReference type="ARBA" id="ARBA00023239"/>
    </source>
</evidence>
<dbReference type="AlphaFoldDB" id="A0A931HE89"/>
<dbReference type="Gene3D" id="3.90.226.10">
    <property type="entry name" value="2-enoyl-CoA Hydratase, Chain A, domain 1"/>
    <property type="match status" value="1"/>
</dbReference>
<keyword evidence="4" id="KW-1185">Reference proteome</keyword>
<dbReference type="Pfam" id="PF00378">
    <property type="entry name" value="ECH_1"/>
    <property type="match status" value="1"/>
</dbReference>
<dbReference type="Proteomes" id="UP000617634">
    <property type="component" value="Unassembled WGS sequence"/>
</dbReference>
<sequence>MALPTFDTLLLERRARLLVVTLNRPEALNAVNLALHDELPEALAFASGDPDSDVVLLTGAGRAFSAGGDIDHMERNASEPHLFDHEARQAKRIVQILLDMDKPLVVRMNGHAVGLGATIALMGDIIVAAEGARIGDPHVGIGLVAGDGGALIWAARIGLTRAKEFLLTGELVEAREAERIGLINRCVPADALDEAVAHYCDRLLKGSSQALRMTKVLTNMELRRAATALLDAGIAYEAVSVRSADHREGLAALREKRAPRFTGQ</sequence>